<keyword evidence="1" id="KW-0175">Coiled coil</keyword>
<dbReference type="EMBL" id="CP000781">
    <property type="protein sequence ID" value="ABS69037.1"/>
    <property type="molecule type" value="Genomic_DNA"/>
</dbReference>
<dbReference type="PANTHER" id="PTHR32309">
    <property type="entry name" value="TYROSINE-PROTEIN KINASE"/>
    <property type="match status" value="1"/>
</dbReference>
<name>A7ILZ4_XANP2</name>
<dbReference type="eggNOG" id="COG3524">
    <property type="taxonomic scope" value="Bacteria"/>
</dbReference>
<keyword evidence="2" id="KW-0472">Membrane</keyword>
<dbReference type="InterPro" id="IPR050445">
    <property type="entry name" value="Bact_polysacc_biosynth/exp"/>
</dbReference>
<dbReference type="GO" id="GO:0004713">
    <property type="term" value="F:protein tyrosine kinase activity"/>
    <property type="evidence" value="ECO:0007669"/>
    <property type="project" value="TreeGrafter"/>
</dbReference>
<dbReference type="HOGENOM" id="CLU_027864_0_0_5"/>
<keyword evidence="2" id="KW-0812">Transmembrane</keyword>
<evidence type="ECO:0000256" key="1">
    <source>
        <dbReference type="SAM" id="Coils"/>
    </source>
</evidence>
<dbReference type="STRING" id="78245.Xaut_3812"/>
<feature type="coiled-coil region" evidence="1">
    <location>
        <begin position="223"/>
        <end position="250"/>
    </location>
</feature>
<keyword evidence="2" id="KW-1133">Transmembrane helix</keyword>
<evidence type="ECO:0000313" key="4">
    <source>
        <dbReference type="Proteomes" id="UP000002417"/>
    </source>
</evidence>
<organism evidence="3 4">
    <name type="scientific">Xanthobacter autotrophicus (strain ATCC BAA-1158 / Py2)</name>
    <dbReference type="NCBI Taxonomy" id="78245"/>
    <lineage>
        <taxon>Bacteria</taxon>
        <taxon>Pseudomonadati</taxon>
        <taxon>Pseudomonadota</taxon>
        <taxon>Alphaproteobacteria</taxon>
        <taxon>Hyphomicrobiales</taxon>
        <taxon>Xanthobacteraceae</taxon>
        <taxon>Xanthobacter</taxon>
    </lineage>
</organism>
<accession>A7ILZ4</accession>
<feature type="transmembrane region" description="Helical" evidence="2">
    <location>
        <begin position="387"/>
        <end position="408"/>
    </location>
</feature>
<dbReference type="AlphaFoldDB" id="A7ILZ4"/>
<feature type="transmembrane region" description="Helical" evidence="2">
    <location>
        <begin position="58"/>
        <end position="81"/>
    </location>
</feature>
<evidence type="ECO:0000313" key="3">
    <source>
        <dbReference type="EMBL" id="ABS69037.1"/>
    </source>
</evidence>
<dbReference type="PANTHER" id="PTHR32309:SF13">
    <property type="entry name" value="FERRIC ENTEROBACTIN TRANSPORT PROTEIN FEPE"/>
    <property type="match status" value="1"/>
</dbReference>
<dbReference type="Proteomes" id="UP000002417">
    <property type="component" value="Chromosome"/>
</dbReference>
<reference evidence="3 4" key="1">
    <citation type="submission" date="2007-07" db="EMBL/GenBank/DDBJ databases">
        <title>Complete sequence of chromosome of Xanthobacter autotrophicus Py2.</title>
        <authorList>
            <consortium name="US DOE Joint Genome Institute"/>
            <person name="Copeland A."/>
            <person name="Lucas S."/>
            <person name="Lapidus A."/>
            <person name="Barry K."/>
            <person name="Glavina del Rio T."/>
            <person name="Hammon N."/>
            <person name="Israni S."/>
            <person name="Dalin E."/>
            <person name="Tice H."/>
            <person name="Pitluck S."/>
            <person name="Sims D."/>
            <person name="Brettin T."/>
            <person name="Bruce D."/>
            <person name="Detter J.C."/>
            <person name="Han C."/>
            <person name="Tapia R."/>
            <person name="Brainard J."/>
            <person name="Schmutz J."/>
            <person name="Larimer F."/>
            <person name="Land M."/>
            <person name="Hauser L."/>
            <person name="Kyrpides N."/>
            <person name="Kim E."/>
            <person name="Ensigns S.A."/>
            <person name="Richardson P."/>
        </authorList>
    </citation>
    <scope>NUCLEOTIDE SEQUENCE [LARGE SCALE GENOMIC DNA]</scope>
    <source>
        <strain evidence="4">ATCC BAA-1158 / Py2</strain>
    </source>
</reference>
<protein>
    <submittedName>
        <fullName evidence="3">Capsule polysaccharide export protein-like protein</fullName>
    </submittedName>
</protein>
<keyword evidence="4" id="KW-1185">Reference proteome</keyword>
<gene>
    <name evidence="3" type="ordered locus">Xaut_3812</name>
</gene>
<dbReference type="KEGG" id="xau:Xaut_3812"/>
<dbReference type="PhylomeDB" id="A7ILZ4"/>
<sequence>MAPPPASAEALVKRNARLREELRRQAREARLRQSVVRPTSAAFWSAEVRAIAAFKLPLMASFIVIVVVPSLIVAAYFIFFASSQYLSEARFAVRTSEHAGIENLSSDAAAQGLSEVQDSLIIANYVKSLAVVAALDERIGLRKLFSRPSIDWFSRFNPDRPIERLERSWRSQIDTAIESPSGIITVKVWAFSPEDSLTIADAIVGLSEDMVNKLGERTRKDAIAQSQAELERAEARLRKARAAVRDLRNEVGVIDPARTNEGIAKLLGDLESDLVLIDQELGTARRTLSPDAPQFGLLEARRQAIRDNITALKARLTTAGGPDKDTLSAIMTRYDTLDLERQIAERQYTAAATALEQARVAAERQGMYLATFVKPVRAQESDWPHRFWMPLAAALAFCLLWLVIVSAFELMRHLKA</sequence>
<evidence type="ECO:0000256" key="2">
    <source>
        <dbReference type="SAM" id="Phobius"/>
    </source>
</evidence>
<proteinExistence type="predicted"/>
<dbReference type="GO" id="GO:0005886">
    <property type="term" value="C:plasma membrane"/>
    <property type="evidence" value="ECO:0007669"/>
    <property type="project" value="TreeGrafter"/>
</dbReference>